<keyword evidence="2" id="KW-0472">Membrane</keyword>
<evidence type="ECO:0000256" key="2">
    <source>
        <dbReference type="SAM" id="Phobius"/>
    </source>
</evidence>
<reference evidence="6" key="2">
    <citation type="submission" date="2015-05" db="EMBL/GenBank/DDBJ databases">
        <title>Complete genome sequence of Corynebacterium mustelae DSM 45274, isolated from various tissues of a male ferret with lethal sepsis.</title>
        <authorList>
            <person name="Ruckert C."/>
            <person name="Albersmeier A."/>
            <person name="Winkler A."/>
            <person name="Tauch A."/>
        </authorList>
    </citation>
    <scope>NUCLEOTIDE SEQUENCE [LARGE SCALE GENOMIC DNA]</scope>
    <source>
        <strain evidence="6">DSM 45274</strain>
    </source>
</reference>
<evidence type="ECO:0000313" key="6">
    <source>
        <dbReference type="Proteomes" id="UP000035199"/>
    </source>
</evidence>
<dbReference type="RefSeq" id="WP_052844789.1">
    <property type="nucleotide sequence ID" value="NZ_CP011542.1"/>
</dbReference>
<dbReference type="CDD" id="cd00198">
    <property type="entry name" value="vWFA"/>
    <property type="match status" value="1"/>
</dbReference>
<sequence length="899" mass="94565">MKHFANTVQKTIGVIAAAVLTGLVAAPAAFAQQNNVSETGVRNLERLNSCIATKKKADIIFVIDESASLRGHNGGPASDPKNIRVAAVEDLVAQLGKSAADIDADINVKLAGFGEGYRSNPETYGEWTNVSQNPAALDTAISGFENRNNDLYTNYGVALSGALADIAAQPDPDSCRSILFFTDGLLTVPGDSQADIAAREAVCSGDGVVSKARDAGVHLFTVGLIPEGEDSPEQLLRSMAEGSDCAAGQEPNGAFFNAESNPAGLFAAFRSLLPDSASVEHRGDTQSQLTFVLDNSITEVRISSQPEEVVADGTLIPILITPGGQTLELTTPKHTVNGATIETELGASVPGMVDIAMEKTKTDDWAGQWAFGYKTTGEKNTYYSAKMQIFPGLNTVVKELSNTKTVGLSTNDTIHATLVDRHGQPRALDGEASISAQFVPAAGAPVAMGQPQSIINGESVEFALAEVAEPTTGEIVLSTTITTQGIKETPGTELSPVVARYPIVISPAYLPKAPRTVNFAVEEKETTITIPVEGPGRLWVDPAGIKENMTVPDNVGAVNVAAKHDSADSALLLKEGDRGELPITITVDSLRDGPLAFDALVKMMALEDNASGEVSVDMRGSMRAPVNPPVFVAVLIIAILLGILIPLAILYIIKHVTGVLAGTKLHGYSFPITRTPDGAVVREDTGGRVQLDYQSVVLNTTGVTPQPRRVVLAGKEITVGRDLNPFTAAYAVTVDSPAIASSGKQIGEAARLPLALRGNWVLFGNAHDENRGHILVIVDHNISDEELQRISQDITEKVPDFLEKLRPAVPSVVLDATDEQNLAQADPFGDSGTIRSGGVVTHHTGTGGSMDTAGDRNGPYGGSHGLGTQRPQSEIPDTSNPVIKPQDPPLGGARDPFAD</sequence>
<name>A0A0G3H2M8_9CORY</name>
<keyword evidence="3" id="KW-0732">Signal</keyword>
<dbReference type="KEGG" id="cmv:CMUST_13680"/>
<feature type="signal peptide" evidence="3">
    <location>
        <begin position="1"/>
        <end position="31"/>
    </location>
</feature>
<evidence type="ECO:0000313" key="5">
    <source>
        <dbReference type="EMBL" id="AKK07030.1"/>
    </source>
</evidence>
<dbReference type="OrthoDB" id="4424690at2"/>
<dbReference type="Proteomes" id="UP000035199">
    <property type="component" value="Chromosome"/>
</dbReference>
<evidence type="ECO:0000256" key="3">
    <source>
        <dbReference type="SAM" id="SignalP"/>
    </source>
</evidence>
<feature type="domain" description="VWFA" evidence="4">
    <location>
        <begin position="58"/>
        <end position="272"/>
    </location>
</feature>
<dbReference type="STRING" id="571915.CMUST_13680"/>
<keyword evidence="2" id="KW-0812">Transmembrane</keyword>
<dbReference type="Pfam" id="PF00092">
    <property type="entry name" value="VWA"/>
    <property type="match status" value="1"/>
</dbReference>
<dbReference type="SUPFAM" id="SSF53300">
    <property type="entry name" value="vWA-like"/>
    <property type="match status" value="1"/>
</dbReference>
<protein>
    <submittedName>
        <fullName evidence="5">von Willebrand factor type A domain</fullName>
    </submittedName>
</protein>
<reference evidence="5 6" key="1">
    <citation type="journal article" date="2015" name="Genome Announc.">
        <title>Complete Genome Sequence of the Type Strain Corynebacterium mustelae DSM 45274, Isolated from Various Tissues of a Male Ferret with Lethal Sepsis.</title>
        <authorList>
            <person name="Ruckert C."/>
            <person name="Eimer J."/>
            <person name="Winkler A."/>
            <person name="Tauch A."/>
        </authorList>
    </citation>
    <scope>NUCLEOTIDE SEQUENCE [LARGE SCALE GENOMIC DNA]</scope>
    <source>
        <strain evidence="5 6">DSM 45274</strain>
    </source>
</reference>
<proteinExistence type="predicted"/>
<dbReference type="InterPro" id="IPR036465">
    <property type="entry name" value="vWFA_dom_sf"/>
</dbReference>
<organism evidence="5 6">
    <name type="scientific">Corynebacterium mustelae</name>
    <dbReference type="NCBI Taxonomy" id="571915"/>
    <lineage>
        <taxon>Bacteria</taxon>
        <taxon>Bacillati</taxon>
        <taxon>Actinomycetota</taxon>
        <taxon>Actinomycetes</taxon>
        <taxon>Mycobacteriales</taxon>
        <taxon>Corynebacteriaceae</taxon>
        <taxon>Corynebacterium</taxon>
    </lineage>
</organism>
<dbReference type="Gene3D" id="3.40.50.410">
    <property type="entry name" value="von Willebrand factor, type A domain"/>
    <property type="match status" value="1"/>
</dbReference>
<dbReference type="EMBL" id="CP011542">
    <property type="protein sequence ID" value="AKK07030.1"/>
    <property type="molecule type" value="Genomic_DNA"/>
</dbReference>
<keyword evidence="2" id="KW-1133">Transmembrane helix</keyword>
<gene>
    <name evidence="5" type="ORF">CMUST_13680</name>
</gene>
<feature type="chain" id="PRO_5005184545" evidence="3">
    <location>
        <begin position="32"/>
        <end position="899"/>
    </location>
</feature>
<feature type="region of interest" description="Disordered" evidence="1">
    <location>
        <begin position="823"/>
        <end position="899"/>
    </location>
</feature>
<accession>A0A0G3H2M8</accession>
<dbReference type="AlphaFoldDB" id="A0A0G3H2M8"/>
<dbReference type="PROSITE" id="PS50234">
    <property type="entry name" value="VWFA"/>
    <property type="match status" value="1"/>
</dbReference>
<dbReference type="PATRIC" id="fig|571915.4.peg.2936"/>
<dbReference type="InterPro" id="IPR002035">
    <property type="entry name" value="VWF_A"/>
</dbReference>
<feature type="compositionally biased region" description="Polar residues" evidence="1">
    <location>
        <begin position="869"/>
        <end position="881"/>
    </location>
</feature>
<evidence type="ECO:0000259" key="4">
    <source>
        <dbReference type="PROSITE" id="PS50234"/>
    </source>
</evidence>
<feature type="transmembrane region" description="Helical" evidence="2">
    <location>
        <begin position="630"/>
        <end position="653"/>
    </location>
</feature>
<keyword evidence="6" id="KW-1185">Reference proteome</keyword>
<evidence type="ECO:0000256" key="1">
    <source>
        <dbReference type="SAM" id="MobiDB-lite"/>
    </source>
</evidence>
<dbReference type="SMART" id="SM00327">
    <property type="entry name" value="VWA"/>
    <property type="match status" value="1"/>
</dbReference>